<proteinExistence type="predicted"/>
<evidence type="ECO:0000313" key="1">
    <source>
        <dbReference type="EMBL" id="SMD44892.1"/>
    </source>
</evidence>
<gene>
    <name evidence="1" type="ORF">SAMN00777080_3528</name>
</gene>
<dbReference type="Pfam" id="PF20118">
    <property type="entry name" value="DUF6508"/>
    <property type="match status" value="1"/>
</dbReference>
<keyword evidence="2" id="KW-1185">Reference proteome</keyword>
<accession>A0A1W2H898</accession>
<dbReference type="EMBL" id="LT838813">
    <property type="protein sequence ID" value="SMD44892.1"/>
    <property type="molecule type" value="Genomic_DNA"/>
</dbReference>
<dbReference type="InterPro" id="IPR045425">
    <property type="entry name" value="DUF6508"/>
</dbReference>
<sequence>MKPVHTPIENFESYLGSEKGKNALSTLRTFIPPMEEEFQRVKKAVPVTLTEEARKRYMDFDIVGQELKKHLMYSGLMIDFAWEEWTEGLEIVQGIRKMPDISPFKILKLLSVIMYMEKANNGFLDDSIKNGMVLKMLTGL</sequence>
<evidence type="ECO:0000313" key="2">
    <source>
        <dbReference type="Proteomes" id="UP000192333"/>
    </source>
</evidence>
<reference evidence="2" key="1">
    <citation type="submission" date="2017-04" db="EMBL/GenBank/DDBJ databases">
        <authorList>
            <person name="Varghese N."/>
            <person name="Submissions S."/>
        </authorList>
    </citation>
    <scope>NUCLEOTIDE SEQUENCE [LARGE SCALE GENOMIC DNA]</scope>
    <source>
        <strain evidence="2">DSM 16537</strain>
    </source>
</reference>
<organism evidence="1 2">
    <name type="scientific">Aquiflexum balticum DSM 16537</name>
    <dbReference type="NCBI Taxonomy" id="758820"/>
    <lineage>
        <taxon>Bacteria</taxon>
        <taxon>Pseudomonadati</taxon>
        <taxon>Bacteroidota</taxon>
        <taxon>Cytophagia</taxon>
        <taxon>Cytophagales</taxon>
        <taxon>Cyclobacteriaceae</taxon>
        <taxon>Aquiflexum</taxon>
    </lineage>
</organism>
<protein>
    <submittedName>
        <fullName evidence="1">Uncharacterized protein</fullName>
    </submittedName>
</protein>
<dbReference type="AlphaFoldDB" id="A0A1W2H898"/>
<name>A0A1W2H898_9BACT</name>
<dbReference type="Proteomes" id="UP000192333">
    <property type="component" value="Chromosome I"/>
</dbReference>